<proteinExistence type="predicted"/>
<dbReference type="PROSITE" id="PS51186">
    <property type="entry name" value="GNAT"/>
    <property type="match status" value="1"/>
</dbReference>
<dbReference type="KEGG" id="pgv:SL003B_4146"/>
<reference evidence="2 3" key="1">
    <citation type="journal article" date="2011" name="J. Bacteriol.">
        <title>Complete genome sequence of Polymorphum gilvum SL003B-26A1T, a crude oil-degrading bacterium from oil-polluted saline soil.</title>
        <authorList>
            <person name="Li S.G."/>
            <person name="Tang Y.Q."/>
            <person name="Nie Y."/>
            <person name="Cai M."/>
            <person name="Wu X.L."/>
        </authorList>
    </citation>
    <scope>NUCLEOTIDE SEQUENCE [LARGE SCALE GENOMIC DNA]</scope>
    <source>
        <strain evidence="3">LMG 25793 / CGMCC 1.9160 / SL003B-26A1</strain>
    </source>
</reference>
<dbReference type="SUPFAM" id="SSF55729">
    <property type="entry name" value="Acyl-CoA N-acyltransferases (Nat)"/>
    <property type="match status" value="1"/>
</dbReference>
<sequence length="188" mass="20151">MSLPVLTTRRLVLRPLQADDAEAVAALCGRDFAVARWLTSCSWPYEEGAAEAFVTAARAADPARDEAVFAVTLGGVLIGSVAVQAPGDLSEAPDCPTLGYWIGRPFQRAGYSAEAAQAALDWGFAMHACPAIAARAFEDNAASRAVLRRLGFRPAARTMRYAKALDRKVPTIVMRLGRADFEARRIAA</sequence>
<dbReference type="InterPro" id="IPR000182">
    <property type="entry name" value="GNAT_dom"/>
</dbReference>
<dbReference type="Pfam" id="PF13302">
    <property type="entry name" value="Acetyltransf_3"/>
    <property type="match status" value="1"/>
</dbReference>
<dbReference type="OrthoDB" id="9804153at2"/>
<protein>
    <submittedName>
        <fullName evidence="2">Acetyltransferase, GNAT family</fullName>
    </submittedName>
</protein>
<dbReference type="InterPro" id="IPR051531">
    <property type="entry name" value="N-acetyltransferase"/>
</dbReference>
<accession>F2J6T0</accession>
<dbReference type="eggNOG" id="COG1670">
    <property type="taxonomic scope" value="Bacteria"/>
</dbReference>
<dbReference type="STRING" id="991905.SL003B_4146"/>
<keyword evidence="2" id="KW-0808">Transferase</keyword>
<dbReference type="RefSeq" id="WP_013654861.1">
    <property type="nucleotide sequence ID" value="NC_015259.1"/>
</dbReference>
<dbReference type="HOGENOM" id="CLU_013985_3_4_5"/>
<evidence type="ECO:0000313" key="2">
    <source>
        <dbReference type="EMBL" id="ADZ72563.1"/>
    </source>
</evidence>
<name>F2J6T0_POLGS</name>
<dbReference type="InterPro" id="IPR016181">
    <property type="entry name" value="Acyl_CoA_acyltransferase"/>
</dbReference>
<gene>
    <name evidence="2" type="ordered locus">SL003B_4146</name>
</gene>
<dbReference type="PATRIC" id="fig|991905.3.peg.4276"/>
<keyword evidence="3" id="KW-1185">Reference proteome</keyword>
<dbReference type="Gene3D" id="3.40.630.30">
    <property type="match status" value="1"/>
</dbReference>
<dbReference type="GO" id="GO:0016747">
    <property type="term" value="F:acyltransferase activity, transferring groups other than amino-acyl groups"/>
    <property type="evidence" value="ECO:0007669"/>
    <property type="project" value="InterPro"/>
</dbReference>
<evidence type="ECO:0000259" key="1">
    <source>
        <dbReference type="PROSITE" id="PS51186"/>
    </source>
</evidence>
<feature type="domain" description="N-acetyltransferase" evidence="1">
    <location>
        <begin position="11"/>
        <end position="179"/>
    </location>
</feature>
<dbReference type="PANTHER" id="PTHR43792">
    <property type="entry name" value="GNAT FAMILY, PUTATIVE (AFU_ORTHOLOGUE AFUA_3G00765)-RELATED-RELATED"/>
    <property type="match status" value="1"/>
</dbReference>
<dbReference type="AlphaFoldDB" id="F2J6T0"/>
<dbReference type="Proteomes" id="UP000008130">
    <property type="component" value="Chromosome"/>
</dbReference>
<dbReference type="EMBL" id="CP002568">
    <property type="protein sequence ID" value="ADZ72563.1"/>
    <property type="molecule type" value="Genomic_DNA"/>
</dbReference>
<evidence type="ECO:0000313" key="3">
    <source>
        <dbReference type="Proteomes" id="UP000008130"/>
    </source>
</evidence>
<organism evidence="2 3">
    <name type="scientific">Polymorphum gilvum (strain LMG 25793 / CGMCC 1.9160 / SL003B-26A1)</name>
    <dbReference type="NCBI Taxonomy" id="991905"/>
    <lineage>
        <taxon>Bacteria</taxon>
        <taxon>Pseudomonadati</taxon>
        <taxon>Pseudomonadota</taxon>
        <taxon>Alphaproteobacteria</taxon>
        <taxon>Rhodobacterales</taxon>
        <taxon>Paracoccaceae</taxon>
        <taxon>Polymorphum</taxon>
    </lineage>
</organism>